<feature type="compositionally biased region" description="Basic and acidic residues" evidence="1">
    <location>
        <begin position="104"/>
        <end position="120"/>
    </location>
</feature>
<dbReference type="AlphaFoldDB" id="A0AAD9JDH0"/>
<organism evidence="2 3">
    <name type="scientific">Paralvinella palmiformis</name>
    <dbReference type="NCBI Taxonomy" id="53620"/>
    <lineage>
        <taxon>Eukaryota</taxon>
        <taxon>Metazoa</taxon>
        <taxon>Spiralia</taxon>
        <taxon>Lophotrochozoa</taxon>
        <taxon>Annelida</taxon>
        <taxon>Polychaeta</taxon>
        <taxon>Sedentaria</taxon>
        <taxon>Canalipalpata</taxon>
        <taxon>Terebellida</taxon>
        <taxon>Terebelliformia</taxon>
        <taxon>Alvinellidae</taxon>
        <taxon>Paralvinella</taxon>
    </lineage>
</organism>
<dbReference type="EMBL" id="JAODUP010000375">
    <property type="protein sequence ID" value="KAK2151129.1"/>
    <property type="molecule type" value="Genomic_DNA"/>
</dbReference>
<keyword evidence="3" id="KW-1185">Reference proteome</keyword>
<gene>
    <name evidence="2" type="ORF">LSH36_375g06075</name>
</gene>
<comment type="caution">
    <text evidence="2">The sequence shown here is derived from an EMBL/GenBank/DDBJ whole genome shotgun (WGS) entry which is preliminary data.</text>
</comment>
<accession>A0AAD9JDH0</accession>
<evidence type="ECO:0000313" key="2">
    <source>
        <dbReference type="EMBL" id="KAK2151129.1"/>
    </source>
</evidence>
<proteinExistence type="predicted"/>
<evidence type="ECO:0000313" key="3">
    <source>
        <dbReference type="Proteomes" id="UP001208570"/>
    </source>
</evidence>
<evidence type="ECO:0000256" key="1">
    <source>
        <dbReference type="SAM" id="MobiDB-lite"/>
    </source>
</evidence>
<dbReference type="Proteomes" id="UP001208570">
    <property type="component" value="Unassembled WGS sequence"/>
</dbReference>
<protein>
    <recommendedName>
        <fullName evidence="4">BED-type domain-containing protein</fullName>
    </recommendedName>
</protein>
<reference evidence="2" key="1">
    <citation type="journal article" date="2023" name="Mol. Biol. Evol.">
        <title>Third-Generation Sequencing Reveals the Adaptive Role of the Epigenome in Three Deep-Sea Polychaetes.</title>
        <authorList>
            <person name="Perez M."/>
            <person name="Aroh O."/>
            <person name="Sun Y."/>
            <person name="Lan Y."/>
            <person name="Juniper S.K."/>
            <person name="Young C.R."/>
            <person name="Angers B."/>
            <person name="Qian P.Y."/>
        </authorList>
    </citation>
    <scope>NUCLEOTIDE SEQUENCE</scope>
    <source>
        <strain evidence="2">P08H-3</strain>
    </source>
</reference>
<evidence type="ECO:0008006" key="4">
    <source>
        <dbReference type="Google" id="ProtNLM"/>
    </source>
</evidence>
<feature type="region of interest" description="Disordered" evidence="1">
    <location>
        <begin position="84"/>
        <end position="149"/>
    </location>
</feature>
<sequence length="423" mass="47018">MMACTIQEKDYIRSMLKDTIKMLVKHGLTYKNKFNIEGLLGITVDDGEVFLISVNELVREDETSQTVDSDVEYVDTKVDIQGCSPIISRPGQRARKRRRMNVSDGDRNDLSSGEDSRDSLSPHSNKQPTTNHMLSGGHQTSDCVTGSESFGDVPRLAKVKMEPEHDSWVSERNQIDIQQNESLEQESASFFSQTTDTMNKSAVLAFDNESYNPVELCVSTRTKGGRPMDVVWDYYKRHAHNGRVQALCRTCGNRVSAKAGRLREHLKKCVGITLPPPRSQTSMLMDMIMESGQRKQGPVDMVIDSSQTLQGPPDASLVIFPGNEPRVTTSGNSTNVIESGGGGRFQDTDGHYYMDRTKCDPGQEYQCTSTAEQFSHTNPVNNLQVISVNKMCKDLNSNPDESKIKEESAAISIIPDFTALQSN</sequence>
<name>A0AAD9JDH0_9ANNE</name>
<feature type="compositionally biased region" description="Polar residues" evidence="1">
    <location>
        <begin position="121"/>
        <end position="148"/>
    </location>
</feature>